<evidence type="ECO:0000313" key="2">
    <source>
        <dbReference type="Proteomes" id="UP001501772"/>
    </source>
</evidence>
<dbReference type="EMBL" id="BAABBY010000011">
    <property type="protein sequence ID" value="GAA4211331.1"/>
    <property type="molecule type" value="Genomic_DNA"/>
</dbReference>
<accession>A0ABP8BNL5</accession>
<comment type="caution">
    <text evidence="1">The sequence shown here is derived from an EMBL/GenBank/DDBJ whole genome shotgun (WGS) entry which is preliminary data.</text>
</comment>
<dbReference type="Proteomes" id="UP001501772">
    <property type="component" value="Unassembled WGS sequence"/>
</dbReference>
<evidence type="ECO:0000313" key="1">
    <source>
        <dbReference type="EMBL" id="GAA4211331.1"/>
    </source>
</evidence>
<name>A0ABP8BNL5_9SPHI</name>
<protein>
    <submittedName>
        <fullName evidence="1">Uncharacterized protein</fullName>
    </submittedName>
</protein>
<organism evidence="1 2">
    <name type="scientific">Pedobacter jeongneungensis</name>
    <dbReference type="NCBI Taxonomy" id="947309"/>
    <lineage>
        <taxon>Bacteria</taxon>
        <taxon>Pseudomonadati</taxon>
        <taxon>Bacteroidota</taxon>
        <taxon>Sphingobacteriia</taxon>
        <taxon>Sphingobacteriales</taxon>
        <taxon>Sphingobacteriaceae</taxon>
        <taxon>Pedobacter</taxon>
    </lineage>
</organism>
<dbReference type="RefSeq" id="WP_344853213.1">
    <property type="nucleotide sequence ID" value="NZ_BAABBY010000011.1"/>
</dbReference>
<proteinExistence type="predicted"/>
<reference evidence="2" key="1">
    <citation type="journal article" date="2019" name="Int. J. Syst. Evol. Microbiol.">
        <title>The Global Catalogue of Microorganisms (GCM) 10K type strain sequencing project: providing services to taxonomists for standard genome sequencing and annotation.</title>
        <authorList>
            <consortium name="The Broad Institute Genomics Platform"/>
            <consortium name="The Broad Institute Genome Sequencing Center for Infectious Disease"/>
            <person name="Wu L."/>
            <person name="Ma J."/>
        </authorList>
    </citation>
    <scope>NUCLEOTIDE SEQUENCE [LARGE SCALE GENOMIC DNA]</scope>
    <source>
        <strain evidence="2">JCM 17626</strain>
    </source>
</reference>
<keyword evidence="2" id="KW-1185">Reference proteome</keyword>
<gene>
    <name evidence="1" type="ORF">GCM10022289_40250</name>
</gene>
<sequence>MKKEIKLSCFIILLVLFCFGCKKEQEQGYIKLGSPTKNTVIPYSFDWETVDYMPTPAGTQILVPWASNSNQSFPSIYGTDIKKSDGWELVYNTFSPTQFIQPAFFVLYNRYRGLLRGYFYLTPNTPIPSSNIAHSLTQKNNANPLPVLSYSSLGSADLSTTNNVSTLVQQYRTTSTGTWYAAEFEMAYDPNVGTKSAITNLMEWSVNSVNISDIKINGTSKGSIKGTIAQPVPAPDLLSSFFAGALQLSSISIINDLKLSNLFATSLKSSMESGIQGNIKNVVNAIYGGASGAGTDSTKQYVNLTTNTTYTLAGTSTDTYQISNPTMVIPGSSGQESVTGYSPLYTKAMGVMTLSSVPESHLTVGTSSTGIVYNFMKLDPNSYSIIWNPNVINNSTTGAAIQNLKQEIISYENYLDDTDDLNPAHFPSQYTEYDGDKPYLKSDLTNNTTRVVSQMGFVNIADYEIPLQQFSSCSGCDTFDMLMAYPVTENKKLRNHVLRISFDVVPNNGAPRSTIVKSFNIFFKGPKIYFPS</sequence>